<dbReference type="GO" id="GO:0005524">
    <property type="term" value="F:ATP binding"/>
    <property type="evidence" value="ECO:0007669"/>
    <property type="project" value="UniProtKB-KW"/>
</dbReference>
<dbReference type="InterPro" id="IPR045274">
    <property type="entry name" value="WAK-like"/>
</dbReference>
<dbReference type="FunFam" id="1.10.510.10:FF:000084">
    <property type="entry name" value="Wall-associated receptor kinase 2"/>
    <property type="match status" value="1"/>
</dbReference>
<dbReference type="PROSITE" id="PS50011">
    <property type="entry name" value="PROTEIN_KINASE_DOM"/>
    <property type="match status" value="1"/>
</dbReference>
<keyword evidence="2" id="KW-0067">ATP-binding</keyword>
<evidence type="ECO:0000313" key="6">
    <source>
        <dbReference type="EMBL" id="CAA7047794.1"/>
    </source>
</evidence>
<reference evidence="6" key="1">
    <citation type="submission" date="2020-01" db="EMBL/GenBank/DDBJ databases">
        <authorList>
            <person name="Mishra B."/>
        </authorList>
    </citation>
    <scope>NUCLEOTIDE SEQUENCE [LARGE SCALE GENOMIC DNA]</scope>
</reference>
<evidence type="ECO:0000259" key="5">
    <source>
        <dbReference type="PROSITE" id="PS50011"/>
    </source>
</evidence>
<dbReference type="Gene3D" id="3.30.200.20">
    <property type="entry name" value="Phosphorylase Kinase, domain 1"/>
    <property type="match status" value="1"/>
</dbReference>
<comment type="catalytic activity">
    <reaction evidence="3">
        <text>L-seryl-[protein] + ATP = O-phospho-L-seryl-[protein] + ADP + H(+)</text>
        <dbReference type="Rhea" id="RHEA:17989"/>
        <dbReference type="Rhea" id="RHEA-COMP:9863"/>
        <dbReference type="Rhea" id="RHEA-COMP:11604"/>
        <dbReference type="ChEBI" id="CHEBI:15378"/>
        <dbReference type="ChEBI" id="CHEBI:29999"/>
        <dbReference type="ChEBI" id="CHEBI:30616"/>
        <dbReference type="ChEBI" id="CHEBI:83421"/>
        <dbReference type="ChEBI" id="CHEBI:456216"/>
    </reaction>
</comment>
<dbReference type="GO" id="GO:0004674">
    <property type="term" value="F:protein serine/threonine kinase activity"/>
    <property type="evidence" value="ECO:0007669"/>
    <property type="project" value="TreeGrafter"/>
</dbReference>
<dbReference type="PANTHER" id="PTHR27005">
    <property type="entry name" value="WALL-ASSOCIATED RECEPTOR KINASE-LIKE 21"/>
    <property type="match status" value="1"/>
</dbReference>
<evidence type="ECO:0000313" key="7">
    <source>
        <dbReference type="Proteomes" id="UP000467841"/>
    </source>
</evidence>
<dbReference type="GO" id="GO:0007166">
    <property type="term" value="P:cell surface receptor signaling pathway"/>
    <property type="evidence" value="ECO:0007669"/>
    <property type="project" value="InterPro"/>
</dbReference>
<dbReference type="CDD" id="cd14066">
    <property type="entry name" value="STKc_IRAK"/>
    <property type="match status" value="1"/>
</dbReference>
<dbReference type="Proteomes" id="UP000467841">
    <property type="component" value="Unassembled WGS sequence"/>
</dbReference>
<dbReference type="OrthoDB" id="4062651at2759"/>
<comment type="caution">
    <text evidence="6">The sequence shown here is derived from an EMBL/GenBank/DDBJ whole genome shotgun (WGS) entry which is preliminary data.</text>
</comment>
<evidence type="ECO:0000256" key="1">
    <source>
        <dbReference type="ARBA" id="ARBA00022741"/>
    </source>
</evidence>
<dbReference type="PANTHER" id="PTHR27005:SF511">
    <property type="entry name" value="WALL-ASSOCIATED RECEPTOR KINASE 1-RELATED"/>
    <property type="match status" value="1"/>
</dbReference>
<dbReference type="InterPro" id="IPR011009">
    <property type="entry name" value="Kinase-like_dom_sf"/>
</dbReference>
<accession>A0A6D2K4T2</accession>
<evidence type="ECO:0000256" key="3">
    <source>
        <dbReference type="ARBA" id="ARBA00047558"/>
    </source>
</evidence>
<comment type="catalytic activity">
    <reaction evidence="4">
        <text>L-threonyl-[protein] + ATP = O-phospho-L-threonyl-[protein] + ADP + H(+)</text>
        <dbReference type="Rhea" id="RHEA:46608"/>
        <dbReference type="Rhea" id="RHEA-COMP:11060"/>
        <dbReference type="Rhea" id="RHEA-COMP:11605"/>
        <dbReference type="ChEBI" id="CHEBI:15378"/>
        <dbReference type="ChEBI" id="CHEBI:30013"/>
        <dbReference type="ChEBI" id="CHEBI:30616"/>
        <dbReference type="ChEBI" id="CHEBI:61977"/>
        <dbReference type="ChEBI" id="CHEBI:456216"/>
    </reaction>
</comment>
<protein>
    <recommendedName>
        <fullName evidence="5">Protein kinase domain-containing protein</fullName>
    </recommendedName>
</protein>
<proteinExistence type="predicted"/>
<dbReference type="EMBL" id="CACVBM020001384">
    <property type="protein sequence ID" value="CAA7047794.1"/>
    <property type="molecule type" value="Genomic_DNA"/>
</dbReference>
<dbReference type="Gene3D" id="1.10.510.10">
    <property type="entry name" value="Transferase(Phosphotransferase) domain 1"/>
    <property type="match status" value="1"/>
</dbReference>
<sequence>MLVQRASEANVKLFNERVLKEATDDFDERHILGQGGQGTVYKGVLPDNTTVAIKKALVSEPDEFINEFLLLSKVNQRNVVKMIGCCLESETPLLVYELATNGTLFDHLHGSLLGTSLTWECRLRIAIQVAQSLAYLHSSASVPIIHRDVKSANILLDDKFTAKLADFGTSRLIPMEKRELVTVVKGSLGYLDPEYYDRELVTEKSDVFGYGIVLMELLTGKKAYYSERPRESRNLVDNYVSALKQKRFHEIIDGQVMNETNQSAIQEVARVAVECARATGDERPTMEEVAAVLEALEDKKAKHHWCDEYPEGLIGVQILSEQGETSGENNTS</sequence>
<evidence type="ECO:0000256" key="2">
    <source>
        <dbReference type="ARBA" id="ARBA00022840"/>
    </source>
</evidence>
<dbReference type="InterPro" id="IPR001245">
    <property type="entry name" value="Ser-Thr/Tyr_kinase_cat_dom"/>
</dbReference>
<dbReference type="InterPro" id="IPR000719">
    <property type="entry name" value="Prot_kinase_dom"/>
</dbReference>
<name>A0A6D2K4T2_9BRAS</name>
<dbReference type="SMART" id="SM00220">
    <property type="entry name" value="S_TKc"/>
    <property type="match status" value="1"/>
</dbReference>
<dbReference type="Pfam" id="PF07714">
    <property type="entry name" value="PK_Tyr_Ser-Thr"/>
    <property type="match status" value="1"/>
</dbReference>
<organism evidence="6 7">
    <name type="scientific">Microthlaspi erraticum</name>
    <dbReference type="NCBI Taxonomy" id="1685480"/>
    <lineage>
        <taxon>Eukaryota</taxon>
        <taxon>Viridiplantae</taxon>
        <taxon>Streptophyta</taxon>
        <taxon>Embryophyta</taxon>
        <taxon>Tracheophyta</taxon>
        <taxon>Spermatophyta</taxon>
        <taxon>Magnoliopsida</taxon>
        <taxon>eudicotyledons</taxon>
        <taxon>Gunneridae</taxon>
        <taxon>Pentapetalae</taxon>
        <taxon>rosids</taxon>
        <taxon>malvids</taxon>
        <taxon>Brassicales</taxon>
        <taxon>Brassicaceae</taxon>
        <taxon>Coluteocarpeae</taxon>
        <taxon>Microthlaspi</taxon>
    </lineage>
</organism>
<dbReference type="InterPro" id="IPR008271">
    <property type="entry name" value="Ser/Thr_kinase_AS"/>
</dbReference>
<dbReference type="SUPFAM" id="SSF56112">
    <property type="entry name" value="Protein kinase-like (PK-like)"/>
    <property type="match status" value="1"/>
</dbReference>
<keyword evidence="7" id="KW-1185">Reference proteome</keyword>
<evidence type="ECO:0000256" key="4">
    <source>
        <dbReference type="ARBA" id="ARBA00047951"/>
    </source>
</evidence>
<gene>
    <name evidence="6" type="ORF">MERR_LOCUS35029</name>
</gene>
<dbReference type="AlphaFoldDB" id="A0A6D2K4T2"/>
<feature type="domain" description="Protein kinase" evidence="5">
    <location>
        <begin position="26"/>
        <end position="306"/>
    </location>
</feature>
<dbReference type="PROSITE" id="PS00108">
    <property type="entry name" value="PROTEIN_KINASE_ST"/>
    <property type="match status" value="1"/>
</dbReference>
<keyword evidence="1" id="KW-0547">Nucleotide-binding</keyword>
<dbReference type="GO" id="GO:0005886">
    <property type="term" value="C:plasma membrane"/>
    <property type="evidence" value="ECO:0007669"/>
    <property type="project" value="TreeGrafter"/>
</dbReference>